<reference evidence="11 12" key="1">
    <citation type="submission" date="2020-03" db="EMBL/GenBank/DDBJ databases">
        <title>WGS of the type strain of Planosporangium spp.</title>
        <authorList>
            <person name="Thawai C."/>
        </authorList>
    </citation>
    <scope>NUCLEOTIDE SEQUENCE [LARGE SCALE GENOMIC DNA]</scope>
    <source>
        <strain evidence="11 12">TBRC 5610</strain>
    </source>
</reference>
<evidence type="ECO:0000256" key="6">
    <source>
        <dbReference type="ARBA" id="ARBA00023125"/>
    </source>
</evidence>
<dbReference type="RefSeq" id="WP_167929161.1">
    <property type="nucleotide sequence ID" value="NZ_JAATVY010000053.1"/>
</dbReference>
<dbReference type="NCBIfam" id="TIGR01766">
    <property type="entry name" value="IS200/IS605 family accessory protein TnpB-like domain"/>
    <property type="match status" value="1"/>
</dbReference>
<dbReference type="InterPro" id="IPR010095">
    <property type="entry name" value="Cas12f1-like_TNB"/>
</dbReference>
<evidence type="ECO:0000256" key="4">
    <source>
        <dbReference type="ARBA" id="ARBA00022723"/>
    </source>
</evidence>
<evidence type="ECO:0000259" key="10">
    <source>
        <dbReference type="Pfam" id="PF12323"/>
    </source>
</evidence>
<evidence type="ECO:0000256" key="1">
    <source>
        <dbReference type="ARBA" id="ARBA00008761"/>
    </source>
</evidence>
<keyword evidence="5" id="KW-0862">Zinc</keyword>
<dbReference type="Pfam" id="PF01385">
    <property type="entry name" value="OrfB_IS605"/>
    <property type="match status" value="1"/>
</dbReference>
<evidence type="ECO:0000256" key="7">
    <source>
        <dbReference type="ARBA" id="ARBA00023172"/>
    </source>
</evidence>
<sequence length="459" mass="51216">MPSATGDDDTPLVSHTGALLTRPVTFVFTLVPTAEQDQLCFQHAGAFRLVFNHHVARVFANLDQREAEKSYGLEGEQLTPALSWSKVSLINHMNAWKNGHAPDSPVTELAHGTTVRGLPWRDAVSADVFETASVNAAQALKNWRDSFRGERKGKKVGRPRFKAKHRTTPTFRLRAKYTEGKTPPVRPAGPRAMRFPKLGEIRVAEHTGRLGKMLRTGRFHPYAAAFTYRNGRWQVAVTGMAAEHHHLRRSTRHRHDRPAGVDLGVHKLAVVADTDGLVLHEWTGVKPLQHAQARLKLANQALARTKQGSNGRKKAVRRLGTIHARVRQLRRHLLHDITSTLVTRCSTVVIEDLNVAGMVRNRSLARHLSDAALGELRRQLEYKTGWYGTRRVVADRWFPSSKMCSRCGHIHDGLTLADRVYQCPECGLELDRDVNAAINLATRAFEPVPDVAPPQPVAA</sequence>
<keyword evidence="12" id="KW-1185">Reference proteome</keyword>
<protein>
    <submittedName>
        <fullName evidence="11">IS200/IS605 family element transposase accessory protein TnpB</fullName>
    </submittedName>
</protein>
<feature type="domain" description="Transposase putative helix-turn-helix" evidence="10">
    <location>
        <begin position="26"/>
        <end position="57"/>
    </location>
</feature>
<dbReference type="PANTHER" id="PTHR30405">
    <property type="entry name" value="TRANSPOSASE"/>
    <property type="match status" value="1"/>
</dbReference>
<evidence type="ECO:0000256" key="3">
    <source>
        <dbReference type="ARBA" id="ARBA00022578"/>
    </source>
</evidence>
<feature type="domain" description="Probable transposase IS891/IS1136/IS1341" evidence="8">
    <location>
        <begin position="254"/>
        <end position="361"/>
    </location>
</feature>
<dbReference type="NCBIfam" id="NF040570">
    <property type="entry name" value="guided_TnpB"/>
    <property type="match status" value="1"/>
</dbReference>
<feature type="domain" description="Cas12f1-like TNB" evidence="9">
    <location>
        <begin position="374"/>
        <end position="440"/>
    </location>
</feature>
<dbReference type="Pfam" id="PF07282">
    <property type="entry name" value="Cas12f1-like_TNB"/>
    <property type="match status" value="1"/>
</dbReference>
<evidence type="ECO:0000256" key="2">
    <source>
        <dbReference type="ARBA" id="ARBA00011044"/>
    </source>
</evidence>
<dbReference type="PANTHER" id="PTHR30405:SF11">
    <property type="entry name" value="RNA-GUIDED DNA ENDONUCLEASE RV2885C-RELATED"/>
    <property type="match status" value="1"/>
</dbReference>
<accession>A0ABX0Y9R9</accession>
<proteinExistence type="inferred from homology"/>
<evidence type="ECO:0000313" key="12">
    <source>
        <dbReference type="Proteomes" id="UP000722989"/>
    </source>
</evidence>
<evidence type="ECO:0000313" key="11">
    <source>
        <dbReference type="EMBL" id="NJC74260.1"/>
    </source>
</evidence>
<dbReference type="EMBL" id="JAATVY010000053">
    <property type="protein sequence ID" value="NJC74260.1"/>
    <property type="molecule type" value="Genomic_DNA"/>
</dbReference>
<name>A0ABX0Y9R9_9ACTN</name>
<dbReference type="InterPro" id="IPR021027">
    <property type="entry name" value="Transposase_put_HTH"/>
</dbReference>
<organism evidence="11 12">
    <name type="scientific">Planosporangium thailandense</name>
    <dbReference type="NCBI Taxonomy" id="765197"/>
    <lineage>
        <taxon>Bacteria</taxon>
        <taxon>Bacillati</taxon>
        <taxon>Actinomycetota</taxon>
        <taxon>Actinomycetes</taxon>
        <taxon>Micromonosporales</taxon>
        <taxon>Micromonosporaceae</taxon>
        <taxon>Planosporangium</taxon>
    </lineage>
</organism>
<dbReference type="Pfam" id="PF12323">
    <property type="entry name" value="HTH_OrfB_IS605"/>
    <property type="match status" value="1"/>
</dbReference>
<keyword evidence="4" id="KW-0479">Metal-binding</keyword>
<keyword evidence="6" id="KW-0238">DNA-binding</keyword>
<gene>
    <name evidence="11" type="primary">tnpB</name>
    <name evidence="11" type="ORF">HC031_31775</name>
</gene>
<evidence type="ECO:0000259" key="9">
    <source>
        <dbReference type="Pfam" id="PF07282"/>
    </source>
</evidence>
<dbReference type="InterPro" id="IPR001959">
    <property type="entry name" value="Transposase"/>
</dbReference>
<keyword evidence="7" id="KW-0233">DNA recombination</keyword>
<dbReference type="InterPro" id="IPR051399">
    <property type="entry name" value="RNA-guided_DNA_endo/Transpos"/>
</dbReference>
<dbReference type="Proteomes" id="UP000722989">
    <property type="component" value="Unassembled WGS sequence"/>
</dbReference>
<evidence type="ECO:0000256" key="5">
    <source>
        <dbReference type="ARBA" id="ARBA00022833"/>
    </source>
</evidence>
<keyword evidence="3" id="KW-0815">Transposition</keyword>
<evidence type="ECO:0000259" key="8">
    <source>
        <dbReference type="Pfam" id="PF01385"/>
    </source>
</evidence>
<comment type="caution">
    <text evidence="11">The sequence shown here is derived from an EMBL/GenBank/DDBJ whole genome shotgun (WGS) entry which is preliminary data.</text>
</comment>
<comment type="similarity">
    <text evidence="2">In the N-terminal section; belongs to the transposase 2 family.</text>
</comment>
<comment type="similarity">
    <text evidence="1">In the C-terminal section; belongs to the transposase 35 family.</text>
</comment>